<evidence type="ECO:0000313" key="2">
    <source>
        <dbReference type="Proteomes" id="UP001058860"/>
    </source>
</evidence>
<name>A0ABY5PAU3_9ACTN</name>
<gene>
    <name evidence="1" type="ORF">LRS13_13810</name>
</gene>
<evidence type="ECO:0000313" key="1">
    <source>
        <dbReference type="EMBL" id="UUY01800.1"/>
    </source>
</evidence>
<dbReference type="EMBL" id="CP088295">
    <property type="protein sequence ID" value="UUY01800.1"/>
    <property type="molecule type" value="Genomic_DNA"/>
</dbReference>
<reference evidence="2" key="1">
    <citation type="submission" date="2021-11" db="EMBL/GenBank/DDBJ databases">
        <title>Cultivation dependent microbiological survey of springs from the worlds oldest radium mine currently devoted to the extraction of radon-saturated water.</title>
        <authorList>
            <person name="Kapinusova G."/>
            <person name="Smrhova T."/>
            <person name="Strejcek M."/>
            <person name="Suman J."/>
            <person name="Jani K."/>
            <person name="Pajer P."/>
            <person name="Uhlik O."/>
        </authorList>
    </citation>
    <scope>NUCLEOTIDE SEQUENCE [LARGE SCALE GENOMIC DNA]</scope>
    <source>
        <strain evidence="2">J379</strain>
    </source>
</reference>
<proteinExistence type="predicted"/>
<organism evidence="1 2">
    <name type="scientific">Svornostia abyssi</name>
    <dbReference type="NCBI Taxonomy" id="2898438"/>
    <lineage>
        <taxon>Bacteria</taxon>
        <taxon>Bacillati</taxon>
        <taxon>Actinomycetota</taxon>
        <taxon>Thermoleophilia</taxon>
        <taxon>Solirubrobacterales</taxon>
        <taxon>Baekduiaceae</taxon>
        <taxon>Svornostia</taxon>
    </lineage>
</organism>
<accession>A0ABY5PAU3</accession>
<dbReference type="RefSeq" id="WP_353862348.1">
    <property type="nucleotide sequence ID" value="NZ_CP088295.1"/>
</dbReference>
<keyword evidence="2" id="KW-1185">Reference proteome</keyword>
<evidence type="ECO:0008006" key="3">
    <source>
        <dbReference type="Google" id="ProtNLM"/>
    </source>
</evidence>
<dbReference type="InterPro" id="IPR043519">
    <property type="entry name" value="NT_sf"/>
</dbReference>
<dbReference type="Proteomes" id="UP001058860">
    <property type="component" value="Chromosome"/>
</dbReference>
<dbReference type="SUPFAM" id="SSF81301">
    <property type="entry name" value="Nucleotidyltransferase"/>
    <property type="match status" value="1"/>
</dbReference>
<protein>
    <recommendedName>
        <fullName evidence="3">Polymerase nucleotidyl transferase domain-containing protein</fullName>
    </recommendedName>
</protein>
<sequence>MHEALTHASDRLGIELPALSQASDFSTTEIQEARQFFMSRLGENHGLDIVVCGSMARREMSTASDFDFLVVGHSLVEDATRFRSFRAACEDWCDERALKPPGSTGIFGRVVAATELVDQIGLDSDTNASLTRRILMLEEGVSVLEPHLHRKFAKVAIGRYLHGGQSEPGGTPRFLLNDVVRYWRTIAVDYQAKVWQSLTPNDWGLRYLKLRISRKLTFVATLASLFLVELRRPEDSRTFLVDQFVEVPALARLAQLSDDLADEDQSLAYLREVLVVAEEFSEFLADDDRRTAAKEVLPPAREATDEVFSAMRERSIQLQQALEGLFFESPTLGPLSRKYLSF</sequence>